<dbReference type="GO" id="GO:0061630">
    <property type="term" value="F:ubiquitin protein ligase activity"/>
    <property type="evidence" value="ECO:0007669"/>
    <property type="project" value="TreeGrafter"/>
</dbReference>
<dbReference type="InterPro" id="IPR026850">
    <property type="entry name" value="FANCL_C"/>
</dbReference>
<dbReference type="SMART" id="SM01197">
    <property type="entry name" value="FANCL_C"/>
    <property type="match status" value="1"/>
</dbReference>
<dbReference type="PANTHER" id="PTHR13206:SF0">
    <property type="entry name" value="E3 UBIQUITIN-PROTEIN LIGASE FANCL"/>
    <property type="match status" value="1"/>
</dbReference>
<reference evidence="2 3" key="1">
    <citation type="submission" date="2019-07" db="EMBL/GenBank/DDBJ databases">
        <title>Genomes of Cafeteria roenbergensis.</title>
        <authorList>
            <person name="Fischer M.G."/>
            <person name="Hackl T."/>
            <person name="Roman M."/>
        </authorList>
    </citation>
    <scope>NUCLEOTIDE SEQUENCE [LARGE SCALE GENOMIC DNA]</scope>
    <source>
        <strain evidence="2 3">Cflag</strain>
    </source>
</reference>
<evidence type="ECO:0000259" key="1">
    <source>
        <dbReference type="Pfam" id="PF11793"/>
    </source>
</evidence>
<gene>
    <name evidence="2" type="ORF">FNF31_05967</name>
</gene>
<name>A0A5A8CSP8_CAFRO</name>
<dbReference type="InterPro" id="IPR026848">
    <property type="entry name" value="Fancl"/>
</dbReference>
<dbReference type="GO" id="GO:0036297">
    <property type="term" value="P:interstrand cross-link repair"/>
    <property type="evidence" value="ECO:0007669"/>
    <property type="project" value="InterPro"/>
</dbReference>
<feature type="domain" description="FANCL C-terminal" evidence="1">
    <location>
        <begin position="201"/>
        <end position="247"/>
    </location>
</feature>
<dbReference type="Gene3D" id="3.30.40.10">
    <property type="entry name" value="Zinc/RING finger domain, C3HC4 (zinc finger)"/>
    <property type="match status" value="1"/>
</dbReference>
<dbReference type="Proteomes" id="UP000325113">
    <property type="component" value="Unassembled WGS sequence"/>
</dbReference>
<dbReference type="SUPFAM" id="SSF57850">
    <property type="entry name" value="RING/U-box"/>
    <property type="match status" value="1"/>
</dbReference>
<dbReference type="EMBL" id="VLTM01000084">
    <property type="protein sequence ID" value="KAA0156145.1"/>
    <property type="molecule type" value="Genomic_DNA"/>
</dbReference>
<dbReference type="InterPro" id="IPR013083">
    <property type="entry name" value="Znf_RING/FYVE/PHD"/>
</dbReference>
<accession>A0A5A8CSP8</accession>
<evidence type="ECO:0000313" key="3">
    <source>
        <dbReference type="Proteomes" id="UP000325113"/>
    </source>
</evidence>
<protein>
    <recommendedName>
        <fullName evidence="1">FANCL C-terminal domain-containing protein</fullName>
    </recommendedName>
</protein>
<proteinExistence type="predicted"/>
<dbReference type="Pfam" id="PF11793">
    <property type="entry name" value="FANCL_C"/>
    <property type="match status" value="1"/>
</dbReference>
<dbReference type="GO" id="GO:0006513">
    <property type="term" value="P:protein monoubiquitination"/>
    <property type="evidence" value="ECO:0007669"/>
    <property type="project" value="TreeGrafter"/>
</dbReference>
<sequence length="249" mass="25145">MSSVTIAKPAPGQLRSEECAIAAIDAPSGVLDAGLAPGVELPIERVVQAATDARKRMTGVHTSFAAPFRCIGAMRARARVGRSAWLTVDASPVARLSPAVPAFTLAGPEAETAGLRRQLEAALRRAPSPASALRELVEAGREAAEATGEGGDARLAEASALGPGPDSPAGSCLVCREHFAEQGGKAVSAATGAVGGAGAAAPVCCESCNSQFHADCLSRWLRGLAGSHRAFGAVMGPCPYCSARVTCTA</sequence>
<organism evidence="2 3">
    <name type="scientific">Cafeteria roenbergensis</name>
    <name type="common">Marine flagellate</name>
    <dbReference type="NCBI Taxonomy" id="33653"/>
    <lineage>
        <taxon>Eukaryota</taxon>
        <taxon>Sar</taxon>
        <taxon>Stramenopiles</taxon>
        <taxon>Bigyra</taxon>
        <taxon>Opalozoa</taxon>
        <taxon>Bicosoecida</taxon>
        <taxon>Cafeteriaceae</taxon>
        <taxon>Cafeteria</taxon>
    </lineage>
</organism>
<evidence type="ECO:0000313" key="2">
    <source>
        <dbReference type="EMBL" id="KAA0156145.1"/>
    </source>
</evidence>
<dbReference type="GO" id="GO:0043240">
    <property type="term" value="C:Fanconi anaemia nuclear complex"/>
    <property type="evidence" value="ECO:0007669"/>
    <property type="project" value="InterPro"/>
</dbReference>
<comment type="caution">
    <text evidence="2">The sequence shown here is derived from an EMBL/GenBank/DDBJ whole genome shotgun (WGS) entry which is preliminary data.</text>
</comment>
<dbReference type="AlphaFoldDB" id="A0A5A8CSP8"/>
<dbReference type="PANTHER" id="PTHR13206">
    <property type="entry name" value="UBIQUITIN LIGASE PROTEIN PHF9 FANCONI ANEMIA GROUP L PROTEIN"/>
    <property type="match status" value="1"/>
</dbReference>